<dbReference type="SUPFAM" id="SSF49482">
    <property type="entry name" value="Aromatic compound dioxygenase"/>
    <property type="match status" value="1"/>
</dbReference>
<dbReference type="PANTHER" id="PTHR33711">
    <property type="entry name" value="DIOXYGENASE, PUTATIVE (AFU_ORTHOLOGUE AFUA_2G02910)-RELATED"/>
    <property type="match status" value="1"/>
</dbReference>
<keyword evidence="5" id="KW-0560">Oxidoreductase</keyword>
<organism evidence="8 9">
    <name type="scientific">Methylobacterium frigidaeris</name>
    <dbReference type="NCBI Taxonomy" id="2038277"/>
    <lineage>
        <taxon>Bacteria</taxon>
        <taxon>Pseudomonadati</taxon>
        <taxon>Pseudomonadota</taxon>
        <taxon>Alphaproteobacteria</taxon>
        <taxon>Hyphomicrobiales</taxon>
        <taxon>Methylobacteriaceae</taxon>
        <taxon>Methylobacterium</taxon>
    </lineage>
</organism>
<reference evidence="8" key="1">
    <citation type="journal article" date="2016" name="Front. Microbiol.">
        <title>Genome Sequence of the Piezophilic, Mesophilic Sulfate-Reducing Bacterium Desulfovibrio indicus J2T.</title>
        <authorList>
            <person name="Cao J."/>
            <person name="Maignien L."/>
            <person name="Shao Z."/>
            <person name="Alain K."/>
            <person name="Jebbar M."/>
        </authorList>
    </citation>
    <scope>NUCLEOTIDE SEQUENCE</scope>
    <source>
        <strain evidence="8">JCM 32048</strain>
    </source>
</reference>
<comment type="similarity">
    <text evidence="2">Belongs to the intradiol ring-cleavage dioxygenase family.</text>
</comment>
<dbReference type="Proteomes" id="UP001055286">
    <property type="component" value="Unassembled WGS sequence"/>
</dbReference>
<gene>
    <name evidence="8" type="primary">npcC</name>
    <name evidence="8" type="ORF">MPEAHAMD_6820</name>
</gene>
<keyword evidence="9" id="KW-1185">Reference proteome</keyword>
<sequence length="294" mass="32192">MRDFNEHTITQAVVDRFADTPDPRLREIVTSLVRHLHDFVRDVDLTFEEWQAGIAFLTRTGQLCDQHRQEFILLSDTLGVSMLVDAINHRMPEGATETTVLGPFYVADAPERPNGADISGPLAGTPLLVTGSVASSDGRPLPGATVDVWHADEDGAYDVQQLDALGGLAGRAQFRTDAEGRFHFWTIVPAWYPIPDDGPVGSMLRATGRHPNRPAHMHFMIGAEGHETLITHVFAADSPWLDSDAVFGVKTSLVAEFAEHPAGTAPDGRAMDRPYRHLAYDFGLKADPVQPPIT</sequence>
<evidence type="ECO:0000256" key="6">
    <source>
        <dbReference type="ARBA" id="ARBA00023004"/>
    </source>
</evidence>
<name>A0AA37M8W8_9HYPH</name>
<comment type="caution">
    <text evidence="8">The sequence shown here is derived from an EMBL/GenBank/DDBJ whole genome shotgun (WGS) entry which is preliminary data.</text>
</comment>
<evidence type="ECO:0000313" key="9">
    <source>
        <dbReference type="Proteomes" id="UP001055286"/>
    </source>
</evidence>
<protein>
    <submittedName>
        <fullName evidence="8">Hydroxyquinol 1,2-dioxygenase</fullName>
    </submittedName>
</protein>
<comment type="cofactor">
    <cofactor evidence="1">
        <name>Fe(3+)</name>
        <dbReference type="ChEBI" id="CHEBI:29034"/>
    </cofactor>
</comment>
<dbReference type="RefSeq" id="WP_238193590.1">
    <property type="nucleotide sequence ID" value="NZ_BPQJ01000071.1"/>
</dbReference>
<dbReference type="GO" id="GO:0008199">
    <property type="term" value="F:ferric iron binding"/>
    <property type="evidence" value="ECO:0007669"/>
    <property type="project" value="InterPro"/>
</dbReference>
<evidence type="ECO:0000256" key="2">
    <source>
        <dbReference type="ARBA" id="ARBA00007825"/>
    </source>
</evidence>
<dbReference type="InterPro" id="IPR050770">
    <property type="entry name" value="Intradiol_RC_Dioxygenase"/>
</dbReference>
<evidence type="ECO:0000256" key="4">
    <source>
        <dbReference type="ARBA" id="ARBA00022964"/>
    </source>
</evidence>
<dbReference type="EMBL" id="BPQJ01000071">
    <property type="protein sequence ID" value="GJD66622.1"/>
    <property type="molecule type" value="Genomic_DNA"/>
</dbReference>
<dbReference type="PROSITE" id="PS00083">
    <property type="entry name" value="INTRADIOL_DIOXYGENAS"/>
    <property type="match status" value="1"/>
</dbReference>
<keyword evidence="3" id="KW-0479">Metal-binding</keyword>
<accession>A0AA37M8W8</accession>
<dbReference type="PANTHER" id="PTHR33711:SF7">
    <property type="entry name" value="INTRADIOL RING-CLEAVAGE DIOXYGENASES DOMAIN-CONTAINING PROTEIN-RELATED"/>
    <property type="match status" value="1"/>
</dbReference>
<evidence type="ECO:0000259" key="7">
    <source>
        <dbReference type="PROSITE" id="PS00083"/>
    </source>
</evidence>
<dbReference type="GO" id="GO:0009712">
    <property type="term" value="P:catechol-containing compound metabolic process"/>
    <property type="evidence" value="ECO:0007669"/>
    <property type="project" value="InterPro"/>
</dbReference>
<dbReference type="AlphaFoldDB" id="A0AA37M8W8"/>
<keyword evidence="4" id="KW-0223">Dioxygenase</keyword>
<dbReference type="InterPro" id="IPR015889">
    <property type="entry name" value="Intradiol_dOase_core"/>
</dbReference>
<dbReference type="GO" id="GO:0018576">
    <property type="term" value="F:catechol 1,2-dioxygenase activity"/>
    <property type="evidence" value="ECO:0007669"/>
    <property type="project" value="InterPro"/>
</dbReference>
<feature type="domain" description="Intradiol ring-cleavage dioxygenases" evidence="7">
    <location>
        <begin position="129"/>
        <end position="157"/>
    </location>
</feature>
<dbReference type="InterPro" id="IPR039390">
    <property type="entry name" value="1_2-HQD/HQD"/>
</dbReference>
<dbReference type="InterPro" id="IPR000627">
    <property type="entry name" value="Intradiol_dOase_C"/>
</dbReference>
<proteinExistence type="inferred from homology"/>
<reference evidence="8" key="2">
    <citation type="submission" date="2021-08" db="EMBL/GenBank/DDBJ databases">
        <authorList>
            <person name="Tani A."/>
            <person name="Ola A."/>
            <person name="Ogura Y."/>
            <person name="Katsura K."/>
            <person name="Hayashi T."/>
        </authorList>
    </citation>
    <scope>NUCLEOTIDE SEQUENCE</scope>
    <source>
        <strain evidence="8">JCM 32048</strain>
    </source>
</reference>
<evidence type="ECO:0000313" key="8">
    <source>
        <dbReference type="EMBL" id="GJD66622.1"/>
    </source>
</evidence>
<dbReference type="Pfam" id="PF00775">
    <property type="entry name" value="Dioxygenase_C"/>
    <property type="match status" value="1"/>
</dbReference>
<dbReference type="CDD" id="cd03461">
    <property type="entry name" value="1_2-HQD"/>
    <property type="match status" value="1"/>
</dbReference>
<evidence type="ECO:0000256" key="1">
    <source>
        <dbReference type="ARBA" id="ARBA00001965"/>
    </source>
</evidence>
<dbReference type="Gene3D" id="2.60.130.10">
    <property type="entry name" value="Aromatic compound dioxygenase"/>
    <property type="match status" value="1"/>
</dbReference>
<evidence type="ECO:0000256" key="3">
    <source>
        <dbReference type="ARBA" id="ARBA00022723"/>
    </source>
</evidence>
<dbReference type="InterPro" id="IPR007535">
    <property type="entry name" value="Catechol_dOase_N"/>
</dbReference>
<keyword evidence="6" id="KW-0408">Iron</keyword>
<evidence type="ECO:0000256" key="5">
    <source>
        <dbReference type="ARBA" id="ARBA00023002"/>
    </source>
</evidence>
<dbReference type="Pfam" id="PF04444">
    <property type="entry name" value="Dioxygenase_N"/>
    <property type="match status" value="1"/>
</dbReference>